<dbReference type="Gene3D" id="3.30.450.40">
    <property type="match status" value="1"/>
</dbReference>
<reference evidence="13 14" key="1">
    <citation type="submission" date="2017-01" db="EMBL/GenBank/DDBJ databases">
        <title>The cable genome- insights into the physiology and evolution of filamentous bacteria capable of sulfide oxidation via long distance electron transfer.</title>
        <authorList>
            <person name="Schreiber L."/>
            <person name="Bjerg J.T."/>
            <person name="Boggild A."/>
            <person name="Van De Vossenberg J."/>
            <person name="Meysman F."/>
            <person name="Nielsen L.P."/>
            <person name="Schramm A."/>
            <person name="Kjeldsen K.U."/>
        </authorList>
    </citation>
    <scope>NUCLEOTIDE SEQUENCE [LARGE SCALE GENOMIC DNA]</scope>
    <source>
        <strain evidence="13">A1</strain>
    </source>
</reference>
<dbReference type="InterPro" id="IPR035965">
    <property type="entry name" value="PAS-like_dom_sf"/>
</dbReference>
<dbReference type="PANTHER" id="PTHR43065:SF42">
    <property type="entry name" value="TWO-COMPONENT SENSOR PPRA"/>
    <property type="match status" value="1"/>
</dbReference>
<proteinExistence type="predicted"/>
<dbReference type="GO" id="GO:0005524">
    <property type="term" value="F:ATP binding"/>
    <property type="evidence" value="ECO:0007669"/>
    <property type="project" value="UniProtKB-KW"/>
</dbReference>
<feature type="transmembrane region" description="Helical" evidence="10">
    <location>
        <begin position="123"/>
        <end position="139"/>
    </location>
</feature>
<feature type="domain" description="PAC" evidence="12">
    <location>
        <begin position="505"/>
        <end position="556"/>
    </location>
</feature>
<dbReference type="SMART" id="SM00086">
    <property type="entry name" value="PAC"/>
    <property type="match status" value="1"/>
</dbReference>
<dbReference type="CDD" id="cd00130">
    <property type="entry name" value="PAS"/>
    <property type="match status" value="1"/>
</dbReference>
<keyword evidence="10" id="KW-0812">Transmembrane</keyword>
<dbReference type="AlphaFoldDB" id="A0A444J6M9"/>
<dbReference type="GO" id="GO:0006355">
    <property type="term" value="P:regulation of DNA-templated transcription"/>
    <property type="evidence" value="ECO:0007669"/>
    <property type="project" value="InterPro"/>
</dbReference>
<feature type="transmembrane region" description="Helical" evidence="10">
    <location>
        <begin position="83"/>
        <end position="103"/>
    </location>
</feature>
<dbReference type="Proteomes" id="UP000288086">
    <property type="component" value="Unassembled WGS sequence"/>
</dbReference>
<dbReference type="Gene3D" id="1.10.287.130">
    <property type="match status" value="1"/>
</dbReference>
<dbReference type="SMART" id="SM00388">
    <property type="entry name" value="HisKA"/>
    <property type="match status" value="1"/>
</dbReference>
<dbReference type="Pfam" id="PF17159">
    <property type="entry name" value="MASE3"/>
    <property type="match status" value="1"/>
</dbReference>
<feature type="domain" description="PAS" evidence="11">
    <location>
        <begin position="431"/>
        <end position="501"/>
    </location>
</feature>
<feature type="transmembrane region" description="Helical" evidence="10">
    <location>
        <begin position="151"/>
        <end position="171"/>
    </location>
</feature>
<protein>
    <recommendedName>
        <fullName evidence="2">histidine kinase</fullName>
        <ecNumber evidence="2">2.7.13.3</ecNumber>
    </recommendedName>
</protein>
<dbReference type="GO" id="GO:0000155">
    <property type="term" value="F:phosphorelay sensor kinase activity"/>
    <property type="evidence" value="ECO:0007669"/>
    <property type="project" value="InterPro"/>
</dbReference>
<keyword evidence="6" id="KW-0418">Kinase</keyword>
<dbReference type="Pfam" id="PF00512">
    <property type="entry name" value="HisKA"/>
    <property type="match status" value="1"/>
</dbReference>
<comment type="caution">
    <text evidence="13">The sequence shown here is derived from an EMBL/GenBank/DDBJ whole genome shotgun (WGS) entry which is preliminary data.</text>
</comment>
<dbReference type="InterPro" id="IPR029016">
    <property type="entry name" value="GAF-like_dom_sf"/>
</dbReference>
<dbReference type="InterPro" id="IPR001610">
    <property type="entry name" value="PAC"/>
</dbReference>
<evidence type="ECO:0000256" key="2">
    <source>
        <dbReference type="ARBA" id="ARBA00012438"/>
    </source>
</evidence>
<evidence type="ECO:0000256" key="9">
    <source>
        <dbReference type="SAM" id="Coils"/>
    </source>
</evidence>
<keyword evidence="10" id="KW-0472">Membrane</keyword>
<evidence type="ECO:0000313" key="13">
    <source>
        <dbReference type="EMBL" id="RWX48690.1"/>
    </source>
</evidence>
<keyword evidence="4" id="KW-0808">Transferase</keyword>
<keyword evidence="5" id="KW-0547">Nucleotide-binding</keyword>
<dbReference type="EC" id="2.7.13.3" evidence="2"/>
<feature type="non-terminal residue" evidence="13">
    <location>
        <position position="1"/>
    </location>
</feature>
<comment type="catalytic activity">
    <reaction evidence="1">
        <text>ATP + protein L-histidine = ADP + protein N-phospho-L-histidine.</text>
        <dbReference type="EC" id="2.7.13.3"/>
    </reaction>
</comment>
<keyword evidence="7" id="KW-0067">ATP-binding</keyword>
<feature type="transmembrane region" description="Helical" evidence="10">
    <location>
        <begin position="55"/>
        <end position="76"/>
    </location>
</feature>
<evidence type="ECO:0000256" key="7">
    <source>
        <dbReference type="ARBA" id="ARBA00022840"/>
    </source>
</evidence>
<evidence type="ECO:0000256" key="4">
    <source>
        <dbReference type="ARBA" id="ARBA00022679"/>
    </source>
</evidence>
<evidence type="ECO:0000259" key="12">
    <source>
        <dbReference type="PROSITE" id="PS50113"/>
    </source>
</evidence>
<feature type="coiled-coil region" evidence="9">
    <location>
        <begin position="206"/>
        <end position="251"/>
    </location>
</feature>
<dbReference type="SMART" id="SM00065">
    <property type="entry name" value="GAF"/>
    <property type="match status" value="1"/>
</dbReference>
<evidence type="ECO:0000256" key="8">
    <source>
        <dbReference type="ARBA" id="ARBA00023012"/>
    </source>
</evidence>
<dbReference type="SMART" id="SM00091">
    <property type="entry name" value="PAS"/>
    <property type="match status" value="1"/>
</dbReference>
<dbReference type="PROSITE" id="PS50113">
    <property type="entry name" value="PAC"/>
    <property type="match status" value="1"/>
</dbReference>
<keyword evidence="3" id="KW-0597">Phosphoprotein</keyword>
<dbReference type="PANTHER" id="PTHR43065">
    <property type="entry name" value="SENSOR HISTIDINE KINASE"/>
    <property type="match status" value="1"/>
</dbReference>
<evidence type="ECO:0000256" key="1">
    <source>
        <dbReference type="ARBA" id="ARBA00000085"/>
    </source>
</evidence>
<keyword evidence="14" id="KW-1185">Reference proteome</keyword>
<dbReference type="InterPro" id="IPR013767">
    <property type="entry name" value="PAS_fold"/>
</dbReference>
<evidence type="ECO:0000256" key="10">
    <source>
        <dbReference type="SAM" id="Phobius"/>
    </source>
</evidence>
<dbReference type="EMBL" id="MTKP01000120">
    <property type="protein sequence ID" value="RWX48690.1"/>
    <property type="molecule type" value="Genomic_DNA"/>
</dbReference>
<dbReference type="InterPro" id="IPR003661">
    <property type="entry name" value="HisK_dim/P_dom"/>
</dbReference>
<accession>A0A444J6M9</accession>
<name>A0A444J6M9_9BACT</name>
<dbReference type="InterPro" id="IPR000700">
    <property type="entry name" value="PAS-assoc_C"/>
</dbReference>
<evidence type="ECO:0000256" key="5">
    <source>
        <dbReference type="ARBA" id="ARBA00022741"/>
    </source>
</evidence>
<evidence type="ECO:0000256" key="6">
    <source>
        <dbReference type="ARBA" id="ARBA00022777"/>
    </source>
</evidence>
<organism evidence="13 14">
    <name type="scientific">Candidatus Electrothrix communis</name>
    <dbReference type="NCBI Taxonomy" id="1859133"/>
    <lineage>
        <taxon>Bacteria</taxon>
        <taxon>Pseudomonadati</taxon>
        <taxon>Thermodesulfobacteriota</taxon>
        <taxon>Desulfobulbia</taxon>
        <taxon>Desulfobulbales</taxon>
        <taxon>Desulfobulbaceae</taxon>
        <taxon>Candidatus Electrothrix</taxon>
    </lineage>
</organism>
<dbReference type="SUPFAM" id="SSF55781">
    <property type="entry name" value="GAF domain-like"/>
    <property type="match status" value="1"/>
</dbReference>
<keyword evidence="8" id="KW-0902">Two-component regulatory system</keyword>
<dbReference type="Pfam" id="PF13185">
    <property type="entry name" value="GAF_2"/>
    <property type="match status" value="1"/>
</dbReference>
<dbReference type="Pfam" id="PF00989">
    <property type="entry name" value="PAS"/>
    <property type="match status" value="1"/>
</dbReference>
<dbReference type="Gene3D" id="3.30.450.20">
    <property type="entry name" value="PAS domain"/>
    <property type="match status" value="1"/>
</dbReference>
<dbReference type="PROSITE" id="PS50112">
    <property type="entry name" value="PAS"/>
    <property type="match status" value="1"/>
</dbReference>
<dbReference type="InterPro" id="IPR000014">
    <property type="entry name" value="PAS"/>
</dbReference>
<sequence>SYLPFCLEYTPFSGESLFSFPRHSYLFIGSIDFVHILTYKEGVDILAGISMNSSIQLWIAARYLESISLLLAFFFLQRKINEYLLVFVCLVVVFLLFECVFSQSFPVCYVNGEGLTAFKKNSEYLICCFFLLSLFLFHKRQTYFDSKALRFMQVAVILAVLAELTTVLSFGHHSTPFSTPVGILGRIFSLYCLAKAVFEVSLEKPYNTLFRKLREHEEKLEDKVRERTAALQQSTEQLEKEIIERIKAEKELLWELSVNKKLAKVSDALISRAFSMQEIAELVLHTAQGLTECQRGFVSSVDLISRAVTAYTGKGIFAHKGEEEQPIRLFPVKESGKYPGLWGQALNTQQGFYVDYISPHDRKSTLPQGLEPQRNFLNVPALIDRKAVGQIALADKPESFTRHDLLAVERLAALFALSIQRKGMEDALSRSELEYRSLFNDALDMINIVDEKRRITSVNPMELKILRYSKEEIVGMSLLDLIHPAYKVRTAEALEQIFSTGMCIMNYETALVSKDEQQIDVEVSAVPQLDQGQVVSVRAIMRNITDRKKEERDKRNLEIQLRHSQKMEAVGTLAGGIAHDFNNILGPIFGYTELALDVLPDDDRVSLWLREVLRASHRARELVRQILTISRRTDQDVQPLRIQLLIKEALKLLRCSIPSNIEIRQSLGLIVRLCWQIRPAFTRLS</sequence>
<dbReference type="InterPro" id="IPR033425">
    <property type="entry name" value="MASE3"/>
</dbReference>
<evidence type="ECO:0000259" key="11">
    <source>
        <dbReference type="PROSITE" id="PS50112"/>
    </source>
</evidence>
<evidence type="ECO:0000313" key="14">
    <source>
        <dbReference type="Proteomes" id="UP000288086"/>
    </source>
</evidence>
<keyword evidence="9" id="KW-0175">Coiled coil</keyword>
<dbReference type="InterPro" id="IPR003018">
    <property type="entry name" value="GAF"/>
</dbReference>
<dbReference type="SUPFAM" id="SSF47384">
    <property type="entry name" value="Homodimeric domain of signal transducing histidine kinase"/>
    <property type="match status" value="1"/>
</dbReference>
<dbReference type="SUPFAM" id="SSF55785">
    <property type="entry name" value="PYP-like sensor domain (PAS domain)"/>
    <property type="match status" value="1"/>
</dbReference>
<dbReference type="NCBIfam" id="TIGR00229">
    <property type="entry name" value="sensory_box"/>
    <property type="match status" value="1"/>
</dbReference>
<dbReference type="InterPro" id="IPR036097">
    <property type="entry name" value="HisK_dim/P_sf"/>
</dbReference>
<evidence type="ECO:0000256" key="3">
    <source>
        <dbReference type="ARBA" id="ARBA00022553"/>
    </source>
</evidence>
<keyword evidence="10" id="KW-1133">Transmembrane helix</keyword>
<gene>
    <name evidence="13" type="ORF">VT98_11201</name>
</gene>